<evidence type="ECO:0000256" key="2">
    <source>
        <dbReference type="ARBA" id="ARBA00005673"/>
    </source>
</evidence>
<feature type="domain" description="THIF-type NAD/FAD binding fold" evidence="14">
    <location>
        <begin position="8"/>
        <end position="414"/>
    </location>
</feature>
<feature type="binding site" evidence="11">
    <location>
        <position position="417"/>
    </location>
    <ligand>
        <name>Zn(2+)</name>
        <dbReference type="ChEBI" id="CHEBI:29105"/>
    </ligand>
</feature>
<proteinExistence type="inferred from homology"/>
<feature type="binding site" evidence="11">
    <location>
        <position position="163"/>
    </location>
    <ligand>
        <name>Zn(2+)</name>
        <dbReference type="ChEBI" id="CHEBI:29105"/>
    </ligand>
</feature>
<evidence type="ECO:0000256" key="1">
    <source>
        <dbReference type="ARBA" id="ARBA00004718"/>
    </source>
</evidence>
<sequence>MAAAIAGVFQPEMQNLIKESKVLLVGAGGIGCEVLKNLVLTGFSELEIIDLDTIEVSNLNRQFLFNKESVGKAKSHVAKTSVLKFNPNVNITSHLGDIMDTKYGVAFFNKFKLVINALDNKKARSHVNRMCLSCDIPLIESGTMGYSGQVEFIKKGVSLCYECLPKSEPKSYPMCTIRNTPKEPIHCIVWAKFLFGQLFGESDEDVSVDQTVYDGTETKVSARQWAEIIEYDPKKLLEKIFYDDIKYLLSMESMYTGKKVKPVLLEPSFFETEVVEYRHVLDSEVLTLEQCKSMFLDCIVSIKQKLDICQNKSLVWDKDDDDFMNFVVSSSNIRSAIFNIPLKSHFDIKSLAGNIIPAIATANAIIAGQIVIHALRILSGKYERCQSVFLRELPNHKGQILVKDKFLQKPNPKCMVCSTDGEIVLSIDINNITVKQFEELILKKKLNMVAPDVLVDGRMIISSDEDDELDLYEKTLAEAGVNHGSRFSVDDYFQNYSIKIMLQHKEKAQEEDPDFEIFGNLEELNTAEKNNEAEPEENDEDCLIEKDESCVERVDDDLSTSDEQAHDMVTDKKQEDDSVIKEDMMDSDPEVIKVDQEISNEEILAMKRKADEASEDINEAKKSRVD</sequence>
<feature type="binding site" evidence="10">
    <location>
        <begin position="26"/>
        <end position="31"/>
    </location>
    <ligand>
        <name>ATP</name>
        <dbReference type="ChEBI" id="CHEBI:30616"/>
    </ligand>
</feature>
<dbReference type="Pfam" id="PF14732">
    <property type="entry name" value="UAE_UbL"/>
    <property type="match status" value="1"/>
</dbReference>
<evidence type="ECO:0000259" key="15">
    <source>
        <dbReference type="Pfam" id="PF14732"/>
    </source>
</evidence>
<keyword evidence="3 8" id="KW-0479">Metal-binding</keyword>
<dbReference type="Gene3D" id="1.10.10.520">
    <property type="entry name" value="Ubiquitin activating enzymes (Uba3). Chain: B, domain 2"/>
    <property type="match status" value="1"/>
</dbReference>
<evidence type="ECO:0000313" key="16">
    <source>
        <dbReference type="EMBL" id="KAE9527344.1"/>
    </source>
</evidence>
<dbReference type="AlphaFoldDB" id="A0A6G0T7K6"/>
<dbReference type="InterPro" id="IPR045886">
    <property type="entry name" value="ThiF/MoeB/HesA"/>
</dbReference>
<keyword evidence="7 8" id="KW-0067">ATP-binding</keyword>
<gene>
    <name evidence="16" type="ORF">AGLY_013042</name>
</gene>
<feature type="binding site" evidence="10">
    <location>
        <begin position="119"/>
        <end position="124"/>
    </location>
    <ligand>
        <name>ATP</name>
        <dbReference type="ChEBI" id="CHEBI:30616"/>
    </ligand>
</feature>
<evidence type="ECO:0000256" key="5">
    <source>
        <dbReference type="ARBA" id="ARBA00022786"/>
    </source>
</evidence>
<organism evidence="16 17">
    <name type="scientific">Aphis glycines</name>
    <name type="common">Soybean aphid</name>
    <dbReference type="NCBI Taxonomy" id="307491"/>
    <lineage>
        <taxon>Eukaryota</taxon>
        <taxon>Metazoa</taxon>
        <taxon>Ecdysozoa</taxon>
        <taxon>Arthropoda</taxon>
        <taxon>Hexapoda</taxon>
        <taxon>Insecta</taxon>
        <taxon>Pterygota</taxon>
        <taxon>Neoptera</taxon>
        <taxon>Paraneoptera</taxon>
        <taxon>Hemiptera</taxon>
        <taxon>Sternorrhyncha</taxon>
        <taxon>Aphidomorpha</taxon>
        <taxon>Aphidoidea</taxon>
        <taxon>Aphididae</taxon>
        <taxon>Aphidini</taxon>
        <taxon>Aphis</taxon>
        <taxon>Aphis</taxon>
    </lineage>
</organism>
<dbReference type="PROSITE" id="PS00865">
    <property type="entry name" value="UBIQUITIN_ACTIVAT_2"/>
    <property type="match status" value="1"/>
</dbReference>
<evidence type="ECO:0000256" key="7">
    <source>
        <dbReference type="ARBA" id="ARBA00022840"/>
    </source>
</evidence>
<evidence type="ECO:0000256" key="13">
    <source>
        <dbReference type="SAM" id="MobiDB-lite"/>
    </source>
</evidence>
<dbReference type="Gene3D" id="3.50.50.80">
    <property type="entry name" value="Ubiquitin-activating enzyme E1, inactive adenylation domain, subdomain 1"/>
    <property type="match status" value="1"/>
</dbReference>
<feature type="region of interest" description="Disordered" evidence="13">
    <location>
        <begin position="554"/>
        <end position="597"/>
    </location>
</feature>
<dbReference type="InterPro" id="IPR000594">
    <property type="entry name" value="ThiF_NAD_FAD-bd"/>
</dbReference>
<dbReference type="Gene3D" id="3.10.290.20">
    <property type="entry name" value="Ubiquitin-like 2 activating enzyme e1b. Chain: B, domain 3"/>
    <property type="match status" value="1"/>
</dbReference>
<comment type="pathway">
    <text evidence="1 8">Protein modification; protein sumoylation.</text>
</comment>
<dbReference type="InterPro" id="IPR035985">
    <property type="entry name" value="Ubiquitin-activating_enz"/>
</dbReference>
<evidence type="ECO:0000313" key="17">
    <source>
        <dbReference type="Proteomes" id="UP000475862"/>
    </source>
</evidence>
<evidence type="ECO:0000259" key="14">
    <source>
        <dbReference type="Pfam" id="PF00899"/>
    </source>
</evidence>
<evidence type="ECO:0000256" key="8">
    <source>
        <dbReference type="PIRNR" id="PIRNR039133"/>
    </source>
</evidence>
<dbReference type="SUPFAM" id="SSF69572">
    <property type="entry name" value="Activating enzymes of the ubiquitin-like proteins"/>
    <property type="match status" value="1"/>
</dbReference>
<evidence type="ECO:0000256" key="10">
    <source>
        <dbReference type="PIRSR" id="PIRSR039133-2"/>
    </source>
</evidence>
<keyword evidence="5 8" id="KW-0833">Ubl conjugation pathway</keyword>
<protein>
    <recommendedName>
        <fullName evidence="8">SUMO-activating enzyme subunit</fullName>
    </recommendedName>
</protein>
<feature type="domain" description="Ubiquitin/SUMO-activating enzyme ubiquitin-like" evidence="15">
    <location>
        <begin position="426"/>
        <end position="507"/>
    </location>
</feature>
<dbReference type="GO" id="GO:0005524">
    <property type="term" value="F:ATP binding"/>
    <property type="evidence" value="ECO:0007669"/>
    <property type="project" value="UniProtKB-UniRule"/>
</dbReference>
<dbReference type="EMBL" id="VYZN01000053">
    <property type="protein sequence ID" value="KAE9527344.1"/>
    <property type="molecule type" value="Genomic_DNA"/>
</dbReference>
<evidence type="ECO:0000256" key="3">
    <source>
        <dbReference type="ARBA" id="ARBA00022723"/>
    </source>
</evidence>
<dbReference type="GO" id="GO:0019948">
    <property type="term" value="F:SUMO activating enzyme activity"/>
    <property type="evidence" value="ECO:0007669"/>
    <property type="project" value="UniProtKB-UniRule"/>
</dbReference>
<comment type="similarity">
    <text evidence="2 8">Belongs to the ubiquitin-activating E1 family.</text>
</comment>
<comment type="caution">
    <text evidence="16">The sequence shown here is derived from an EMBL/GenBank/DDBJ whole genome shotgun (WGS) entry which is preliminary data.</text>
</comment>
<dbReference type="FunFam" id="3.50.50.80:FF:000002">
    <property type="entry name" value="SUMO-activating enzyme subunit 2"/>
    <property type="match status" value="1"/>
</dbReference>
<dbReference type="InterPro" id="IPR023318">
    <property type="entry name" value="Ub_act_enz_dom_a_sf"/>
</dbReference>
<feature type="binding site" evidence="10">
    <location>
        <position position="74"/>
    </location>
    <ligand>
        <name>ATP</name>
        <dbReference type="ChEBI" id="CHEBI:30616"/>
    </ligand>
</feature>
<evidence type="ECO:0000256" key="4">
    <source>
        <dbReference type="ARBA" id="ARBA00022741"/>
    </source>
</evidence>
<feature type="binding site" evidence="11">
    <location>
        <position position="160"/>
    </location>
    <ligand>
        <name>Zn(2+)</name>
        <dbReference type="ChEBI" id="CHEBI:29105"/>
    </ligand>
</feature>
<dbReference type="GO" id="GO:0016925">
    <property type="term" value="P:protein sumoylation"/>
    <property type="evidence" value="ECO:0007669"/>
    <property type="project" value="UniProtKB-UniRule"/>
</dbReference>
<evidence type="ECO:0000256" key="12">
    <source>
        <dbReference type="PROSITE-ProRule" id="PRU10132"/>
    </source>
</evidence>
<accession>A0A6G0T7K6</accession>
<dbReference type="Pfam" id="PF00899">
    <property type="entry name" value="ThiF"/>
    <property type="match status" value="1"/>
</dbReference>
<evidence type="ECO:0000256" key="11">
    <source>
        <dbReference type="PIRSR" id="PIRSR039133-3"/>
    </source>
</evidence>
<feature type="binding site" evidence="11">
    <location>
        <position position="414"/>
    </location>
    <ligand>
        <name>Zn(2+)</name>
        <dbReference type="ChEBI" id="CHEBI:29105"/>
    </ligand>
</feature>
<dbReference type="OrthoDB" id="10255449at2759"/>
<feature type="binding site" evidence="10">
    <location>
        <position position="50"/>
    </location>
    <ligand>
        <name>ATP</name>
        <dbReference type="ChEBI" id="CHEBI:30616"/>
    </ligand>
</feature>
<keyword evidence="4 8" id="KW-0547">Nucleotide-binding</keyword>
<feature type="compositionally biased region" description="Basic and acidic residues" evidence="13">
    <location>
        <begin position="563"/>
        <end position="596"/>
    </location>
</feature>
<dbReference type="PIRSF" id="PIRSF039133">
    <property type="entry name" value="SUMO_E1B"/>
    <property type="match status" value="1"/>
</dbReference>
<keyword evidence="6 8" id="KW-0862">Zinc</keyword>
<reference evidence="16 17" key="1">
    <citation type="submission" date="2019-08" db="EMBL/GenBank/DDBJ databases">
        <title>The genome of the soybean aphid Biotype 1, its phylome, world population structure and adaptation to the North American continent.</title>
        <authorList>
            <person name="Giordano R."/>
            <person name="Donthu R.K."/>
            <person name="Hernandez A.G."/>
            <person name="Wright C.L."/>
            <person name="Zimin A.V."/>
        </authorList>
    </citation>
    <scope>NUCLEOTIDE SEQUENCE [LARGE SCALE GENOMIC DNA]</scope>
    <source>
        <tissue evidence="16">Whole aphids</tissue>
    </source>
</reference>
<dbReference type="InterPro" id="IPR033127">
    <property type="entry name" value="UBQ-activ_enz_E1_Cys_AS"/>
</dbReference>
<dbReference type="GO" id="GO:0046872">
    <property type="term" value="F:metal ion binding"/>
    <property type="evidence" value="ECO:0007669"/>
    <property type="project" value="UniProtKB-KW"/>
</dbReference>
<dbReference type="InterPro" id="IPR030661">
    <property type="entry name" value="Uba2"/>
</dbReference>
<feature type="binding site" evidence="10">
    <location>
        <begin position="58"/>
        <end position="61"/>
    </location>
    <ligand>
        <name>ATP</name>
        <dbReference type="ChEBI" id="CHEBI:30616"/>
    </ligand>
</feature>
<dbReference type="PANTHER" id="PTHR10953">
    <property type="entry name" value="UBIQUITIN-ACTIVATING ENZYME E1"/>
    <property type="match status" value="1"/>
</dbReference>
<dbReference type="PANTHER" id="PTHR10953:SF5">
    <property type="entry name" value="SUMO-ACTIVATING ENZYME SUBUNIT 2"/>
    <property type="match status" value="1"/>
</dbReference>
<keyword evidence="17" id="KW-1185">Reference proteome</keyword>
<dbReference type="GO" id="GO:0031510">
    <property type="term" value="C:SUMO activating enzyme complex"/>
    <property type="evidence" value="ECO:0007669"/>
    <property type="project" value="UniProtKB-UniRule"/>
</dbReference>
<dbReference type="UniPathway" id="UPA00886"/>
<feature type="active site" description="Glycyl thioester intermediate" evidence="9 12">
    <location>
        <position position="175"/>
    </location>
</feature>
<name>A0A6G0T7K6_APHGL</name>
<dbReference type="InterPro" id="IPR042449">
    <property type="entry name" value="Ub-E1_IAD_1"/>
</dbReference>
<evidence type="ECO:0000256" key="6">
    <source>
        <dbReference type="ARBA" id="ARBA00022833"/>
    </source>
</evidence>
<dbReference type="InterPro" id="IPR028077">
    <property type="entry name" value="UAE_UbL_dom"/>
</dbReference>
<dbReference type="GO" id="GO:0005737">
    <property type="term" value="C:cytoplasm"/>
    <property type="evidence" value="ECO:0007669"/>
    <property type="project" value="TreeGrafter"/>
</dbReference>
<evidence type="ECO:0000256" key="9">
    <source>
        <dbReference type="PIRSR" id="PIRSR039133-1"/>
    </source>
</evidence>
<dbReference type="Proteomes" id="UP000475862">
    <property type="component" value="Unassembled WGS sequence"/>
</dbReference>
<comment type="subunit">
    <text evidence="8">Heterodimer.</text>
</comment>